<proteinExistence type="predicted"/>
<dbReference type="AlphaFoldDB" id="A0AAN9M3U8"/>
<evidence type="ECO:0000313" key="2">
    <source>
        <dbReference type="Proteomes" id="UP001367508"/>
    </source>
</evidence>
<accession>A0AAN9M3U8</accession>
<sequence>MIHFNPIYIYINKEIDSKHTGFAAMILKSPTFIFRSLGLSRPKNKISWIMAYRNSQVILTEQKVKVFELAVTDDK</sequence>
<protein>
    <submittedName>
        <fullName evidence="1">Uncharacterized protein</fullName>
    </submittedName>
</protein>
<keyword evidence="2" id="KW-1185">Reference proteome</keyword>
<reference evidence="1 2" key="1">
    <citation type="submission" date="2024-01" db="EMBL/GenBank/DDBJ databases">
        <title>The genomes of 5 underutilized Papilionoideae crops provide insights into root nodulation and disease resistanc.</title>
        <authorList>
            <person name="Jiang F."/>
        </authorList>
    </citation>
    <scope>NUCLEOTIDE SEQUENCE [LARGE SCALE GENOMIC DNA]</scope>
    <source>
        <strain evidence="1">LVBAO_FW01</strain>
        <tissue evidence="1">Leaves</tissue>
    </source>
</reference>
<gene>
    <name evidence="1" type="ORF">VNO77_16293</name>
</gene>
<dbReference type="Proteomes" id="UP001367508">
    <property type="component" value="Unassembled WGS sequence"/>
</dbReference>
<evidence type="ECO:0000313" key="1">
    <source>
        <dbReference type="EMBL" id="KAK7345684.1"/>
    </source>
</evidence>
<comment type="caution">
    <text evidence="1">The sequence shown here is derived from an EMBL/GenBank/DDBJ whole genome shotgun (WGS) entry which is preliminary data.</text>
</comment>
<organism evidence="1 2">
    <name type="scientific">Canavalia gladiata</name>
    <name type="common">Sword bean</name>
    <name type="synonym">Dolichos gladiatus</name>
    <dbReference type="NCBI Taxonomy" id="3824"/>
    <lineage>
        <taxon>Eukaryota</taxon>
        <taxon>Viridiplantae</taxon>
        <taxon>Streptophyta</taxon>
        <taxon>Embryophyta</taxon>
        <taxon>Tracheophyta</taxon>
        <taxon>Spermatophyta</taxon>
        <taxon>Magnoliopsida</taxon>
        <taxon>eudicotyledons</taxon>
        <taxon>Gunneridae</taxon>
        <taxon>Pentapetalae</taxon>
        <taxon>rosids</taxon>
        <taxon>fabids</taxon>
        <taxon>Fabales</taxon>
        <taxon>Fabaceae</taxon>
        <taxon>Papilionoideae</taxon>
        <taxon>50 kb inversion clade</taxon>
        <taxon>NPAAA clade</taxon>
        <taxon>indigoferoid/millettioid clade</taxon>
        <taxon>Phaseoleae</taxon>
        <taxon>Canavalia</taxon>
    </lineage>
</organism>
<dbReference type="EMBL" id="JAYMYQ010000003">
    <property type="protein sequence ID" value="KAK7345684.1"/>
    <property type="molecule type" value="Genomic_DNA"/>
</dbReference>
<name>A0AAN9M3U8_CANGL</name>